<proteinExistence type="inferred from homology"/>
<comment type="cofactor">
    <cofactor evidence="6">
        <name>Mg(2+)</name>
        <dbReference type="ChEBI" id="CHEBI:18420"/>
    </cofactor>
    <text evidence="6">Binds 1 Mg(2+) ion per monomer.</text>
</comment>
<evidence type="ECO:0000256" key="2">
    <source>
        <dbReference type="ARBA" id="ARBA00010944"/>
    </source>
</evidence>
<keyword evidence="6 8" id="KW-0560">Oxidoreductase</keyword>
<dbReference type="InterPro" id="IPR036291">
    <property type="entry name" value="NAD(P)-bd_dom_sf"/>
</dbReference>
<sequence>MAEPIHILVTGGAGQVGLELQSIGWPEGVVLHAPTRAELDLGDAASIRAAFAAAPFAAVINAGAYTAVDRAEGEVAMAFAANAMGPTVLADLTRAAGVPLVQVSTDYVFDGSKTEPYVEEDPVGPLGVYGASKLAGELAVLAGNPRSVVMRTAWVLGVHRANFLKTMLRLAAERPVLRVVGDQHGCPTGARDIAAALKVITLRMIADADAPTGVYHFVNAGETTWAGLATEIMARSAEAGGPSASVEAITTADYPTPAKRPANSRLSTARLTRDYGIAPRPWQDVVAEIVAELNAERAAA</sequence>
<dbReference type="EMBL" id="JBHSLF010000051">
    <property type="protein sequence ID" value="MFC5345609.1"/>
    <property type="molecule type" value="Genomic_DNA"/>
</dbReference>
<comment type="pathway">
    <text evidence="1 6">Carbohydrate biosynthesis; dTDP-L-rhamnose biosynthesis.</text>
</comment>
<gene>
    <name evidence="8" type="primary">rfbD</name>
    <name evidence="8" type="ORF">ACFPIE_16960</name>
</gene>
<organism evidence="8 9">
    <name type="scientific">Brevundimonas staleyi</name>
    <dbReference type="NCBI Taxonomy" id="74326"/>
    <lineage>
        <taxon>Bacteria</taxon>
        <taxon>Pseudomonadati</taxon>
        <taxon>Pseudomonadota</taxon>
        <taxon>Alphaproteobacteria</taxon>
        <taxon>Caulobacterales</taxon>
        <taxon>Caulobacteraceae</taxon>
        <taxon>Brevundimonas</taxon>
    </lineage>
</organism>
<feature type="domain" description="RmlD-like substrate binding" evidence="7">
    <location>
        <begin position="6"/>
        <end position="293"/>
    </location>
</feature>
<evidence type="ECO:0000256" key="6">
    <source>
        <dbReference type="RuleBase" id="RU364082"/>
    </source>
</evidence>
<dbReference type="CDD" id="cd05254">
    <property type="entry name" value="dTDP_HR_like_SDR_e"/>
    <property type="match status" value="1"/>
</dbReference>
<comment type="similarity">
    <text evidence="2 6">Belongs to the dTDP-4-dehydrorhamnose reductase family.</text>
</comment>
<evidence type="ECO:0000256" key="3">
    <source>
        <dbReference type="ARBA" id="ARBA00012929"/>
    </source>
</evidence>
<dbReference type="EC" id="1.1.1.133" evidence="3 6"/>
<dbReference type="Proteomes" id="UP001596152">
    <property type="component" value="Unassembled WGS sequence"/>
</dbReference>
<dbReference type="InterPro" id="IPR005913">
    <property type="entry name" value="dTDP_dehydrorham_reduct"/>
</dbReference>
<protein>
    <recommendedName>
        <fullName evidence="4 6">dTDP-4-dehydrorhamnose reductase</fullName>
        <ecNumber evidence="3 6">1.1.1.133</ecNumber>
    </recommendedName>
</protein>
<name>A0ABW0FWX4_9CAUL</name>
<dbReference type="InterPro" id="IPR029903">
    <property type="entry name" value="RmlD-like-bd"/>
</dbReference>
<accession>A0ABW0FWX4</accession>
<comment type="function">
    <text evidence="6">Catalyzes the reduction of dTDP-6-deoxy-L-lyxo-4-hexulose to yield dTDP-L-rhamnose.</text>
</comment>
<comment type="catalytic activity">
    <reaction evidence="5 6">
        <text>dTDP-beta-L-rhamnose + NADP(+) = dTDP-4-dehydro-beta-L-rhamnose + NADPH + H(+)</text>
        <dbReference type="Rhea" id="RHEA:21796"/>
        <dbReference type="ChEBI" id="CHEBI:15378"/>
        <dbReference type="ChEBI" id="CHEBI:57510"/>
        <dbReference type="ChEBI" id="CHEBI:57783"/>
        <dbReference type="ChEBI" id="CHEBI:58349"/>
        <dbReference type="ChEBI" id="CHEBI:62830"/>
        <dbReference type="EC" id="1.1.1.133"/>
    </reaction>
</comment>
<evidence type="ECO:0000313" key="9">
    <source>
        <dbReference type="Proteomes" id="UP001596152"/>
    </source>
</evidence>
<evidence type="ECO:0000256" key="1">
    <source>
        <dbReference type="ARBA" id="ARBA00004781"/>
    </source>
</evidence>
<dbReference type="NCBIfam" id="TIGR01214">
    <property type="entry name" value="rmlD"/>
    <property type="match status" value="1"/>
</dbReference>
<dbReference type="GO" id="GO:0008831">
    <property type="term" value="F:dTDP-4-dehydrorhamnose reductase activity"/>
    <property type="evidence" value="ECO:0007669"/>
    <property type="project" value="UniProtKB-EC"/>
</dbReference>
<keyword evidence="6" id="KW-0521">NADP</keyword>
<evidence type="ECO:0000256" key="4">
    <source>
        <dbReference type="ARBA" id="ARBA00017099"/>
    </source>
</evidence>
<dbReference type="SUPFAM" id="SSF51735">
    <property type="entry name" value="NAD(P)-binding Rossmann-fold domains"/>
    <property type="match status" value="1"/>
</dbReference>
<dbReference type="PANTHER" id="PTHR10491">
    <property type="entry name" value="DTDP-4-DEHYDRORHAMNOSE REDUCTASE"/>
    <property type="match status" value="1"/>
</dbReference>
<dbReference type="Gene3D" id="3.40.50.720">
    <property type="entry name" value="NAD(P)-binding Rossmann-like Domain"/>
    <property type="match status" value="1"/>
</dbReference>
<keyword evidence="9" id="KW-1185">Reference proteome</keyword>
<comment type="caution">
    <text evidence="8">The sequence shown here is derived from an EMBL/GenBank/DDBJ whole genome shotgun (WGS) entry which is preliminary data.</text>
</comment>
<evidence type="ECO:0000259" key="7">
    <source>
        <dbReference type="Pfam" id="PF04321"/>
    </source>
</evidence>
<dbReference type="Pfam" id="PF04321">
    <property type="entry name" value="RmlD_sub_bind"/>
    <property type="match status" value="1"/>
</dbReference>
<reference evidence="9" key="1">
    <citation type="journal article" date="2019" name="Int. J. Syst. Evol. Microbiol.">
        <title>The Global Catalogue of Microorganisms (GCM) 10K type strain sequencing project: providing services to taxonomists for standard genome sequencing and annotation.</title>
        <authorList>
            <consortium name="The Broad Institute Genomics Platform"/>
            <consortium name="The Broad Institute Genome Sequencing Center for Infectious Disease"/>
            <person name="Wu L."/>
            <person name="Ma J."/>
        </authorList>
    </citation>
    <scope>NUCLEOTIDE SEQUENCE [LARGE SCALE GENOMIC DNA]</scope>
    <source>
        <strain evidence="9">JCM 12125</strain>
    </source>
</reference>
<evidence type="ECO:0000256" key="5">
    <source>
        <dbReference type="ARBA" id="ARBA00048200"/>
    </source>
</evidence>
<evidence type="ECO:0000313" key="8">
    <source>
        <dbReference type="EMBL" id="MFC5345609.1"/>
    </source>
</evidence>
<dbReference type="PANTHER" id="PTHR10491:SF4">
    <property type="entry name" value="METHIONINE ADENOSYLTRANSFERASE 2 SUBUNIT BETA"/>
    <property type="match status" value="1"/>
</dbReference>
<dbReference type="RefSeq" id="WP_374036627.1">
    <property type="nucleotide sequence ID" value="NZ_CP169082.1"/>
</dbReference>
<dbReference type="Gene3D" id="3.90.25.10">
    <property type="entry name" value="UDP-galactose 4-epimerase, domain 1"/>
    <property type="match status" value="1"/>
</dbReference>